<evidence type="ECO:0000313" key="2">
    <source>
        <dbReference type="Proteomes" id="UP000032414"/>
    </source>
</evidence>
<dbReference type="Proteomes" id="UP000032414">
    <property type="component" value="Chromosome I"/>
</dbReference>
<dbReference type="KEGG" id="tmc:LMI_2018"/>
<organism evidence="1 2">
    <name type="scientific">Legionella micdadei</name>
    <name type="common">Tatlockia micdadei</name>
    <dbReference type="NCBI Taxonomy" id="451"/>
    <lineage>
        <taxon>Bacteria</taxon>
        <taxon>Pseudomonadati</taxon>
        <taxon>Pseudomonadota</taxon>
        <taxon>Gammaproteobacteria</taxon>
        <taxon>Legionellales</taxon>
        <taxon>Legionellaceae</taxon>
        <taxon>Legionella</taxon>
    </lineage>
</organism>
<accession>A0A098GFR2</accession>
<protein>
    <submittedName>
        <fullName evidence="1">Uncharacterized protein</fullName>
    </submittedName>
</protein>
<dbReference type="AlphaFoldDB" id="A0A098GFR2"/>
<proteinExistence type="predicted"/>
<sequence length="77" mass="8724">MQLLPLPGTLTIKVERTSQYKTLVGIDESDNEYKEVELQQADSIIELAHGLECHTFFNFKLKSENTENATQSISFSC</sequence>
<name>A0A098GFR2_LEGMI</name>
<dbReference type="HOGENOM" id="CLU_2636818_0_0_6"/>
<evidence type="ECO:0000313" key="1">
    <source>
        <dbReference type="EMBL" id="CEG61303.1"/>
    </source>
</evidence>
<reference evidence="2" key="1">
    <citation type="submission" date="2014-09" db="EMBL/GenBank/DDBJ databases">
        <authorList>
            <person name="Gomez-Valero L."/>
        </authorList>
    </citation>
    <scope>NUCLEOTIDE SEQUENCE [LARGE SCALE GENOMIC DNA]</scope>
    <source>
        <strain evidence="2">ATCC33218</strain>
    </source>
</reference>
<gene>
    <name evidence="1" type="ORF">LMI_2018</name>
</gene>
<dbReference type="EMBL" id="LN614830">
    <property type="protein sequence ID" value="CEG61303.1"/>
    <property type="molecule type" value="Genomic_DNA"/>
</dbReference>